<keyword evidence="8" id="KW-1185">Reference proteome</keyword>
<dbReference type="PROSITE" id="PS51005">
    <property type="entry name" value="NAC"/>
    <property type="match status" value="1"/>
</dbReference>
<protein>
    <recommendedName>
        <fullName evidence="6">NAC domain-containing protein</fullName>
    </recommendedName>
</protein>
<evidence type="ECO:0000256" key="1">
    <source>
        <dbReference type="ARBA" id="ARBA00023015"/>
    </source>
</evidence>
<dbReference type="PANTHER" id="PTHR31079:SF2">
    <property type="entry name" value="NAC DOMAIN CONTAINING PROTEIN 44-RELATED"/>
    <property type="match status" value="1"/>
</dbReference>
<evidence type="ECO:0000256" key="4">
    <source>
        <dbReference type="ARBA" id="ARBA00023242"/>
    </source>
</evidence>
<dbReference type="GO" id="GO:0003700">
    <property type="term" value="F:DNA-binding transcription factor activity"/>
    <property type="evidence" value="ECO:0007669"/>
    <property type="project" value="InterPro"/>
</dbReference>
<gene>
    <name evidence="7" type="ORF">QVD17_36620</name>
</gene>
<dbReference type="GO" id="GO:0000976">
    <property type="term" value="F:transcription cis-regulatory region binding"/>
    <property type="evidence" value="ECO:0007669"/>
    <property type="project" value="TreeGrafter"/>
</dbReference>
<evidence type="ECO:0000256" key="3">
    <source>
        <dbReference type="ARBA" id="ARBA00023163"/>
    </source>
</evidence>
<dbReference type="Pfam" id="PF02365">
    <property type="entry name" value="NAM"/>
    <property type="match status" value="1"/>
</dbReference>
<dbReference type="EMBL" id="JAUHHV010000010">
    <property type="protein sequence ID" value="KAK1410087.1"/>
    <property type="molecule type" value="Genomic_DNA"/>
</dbReference>
<dbReference type="GO" id="GO:0005634">
    <property type="term" value="C:nucleus"/>
    <property type="evidence" value="ECO:0007669"/>
    <property type="project" value="TreeGrafter"/>
</dbReference>
<keyword evidence="4" id="KW-0539">Nucleus</keyword>
<dbReference type="InterPro" id="IPR003441">
    <property type="entry name" value="NAC-dom"/>
</dbReference>
<comment type="caution">
    <text evidence="7">The sequence shown here is derived from an EMBL/GenBank/DDBJ whole genome shotgun (WGS) entry which is preliminary data.</text>
</comment>
<evidence type="ECO:0000256" key="5">
    <source>
        <dbReference type="SAM" id="MobiDB-lite"/>
    </source>
</evidence>
<proteinExistence type="predicted"/>
<reference evidence="7" key="1">
    <citation type="journal article" date="2023" name="bioRxiv">
        <title>Improved chromosome-level genome assembly for marigold (Tagetes erecta).</title>
        <authorList>
            <person name="Jiang F."/>
            <person name="Yuan L."/>
            <person name="Wang S."/>
            <person name="Wang H."/>
            <person name="Xu D."/>
            <person name="Wang A."/>
            <person name="Fan W."/>
        </authorList>
    </citation>
    <scope>NUCLEOTIDE SEQUENCE</scope>
    <source>
        <strain evidence="7">WSJ</strain>
        <tissue evidence="7">Leaf</tissue>
    </source>
</reference>
<dbReference type="PANTHER" id="PTHR31079">
    <property type="entry name" value="NAC DOMAIN-CONTAINING PROTEIN 73"/>
    <property type="match status" value="1"/>
</dbReference>
<dbReference type="FunFam" id="2.170.150.80:FF:000009">
    <property type="entry name" value="NAC domain-containing protein 8"/>
    <property type="match status" value="1"/>
</dbReference>
<keyword evidence="3" id="KW-0804">Transcription</keyword>
<feature type="domain" description="NAC" evidence="6">
    <location>
        <begin position="55"/>
        <end position="215"/>
    </location>
</feature>
<dbReference type="SUPFAM" id="SSF101941">
    <property type="entry name" value="NAC domain"/>
    <property type="match status" value="1"/>
</dbReference>
<organism evidence="7 8">
    <name type="scientific">Tagetes erecta</name>
    <name type="common">African marigold</name>
    <dbReference type="NCBI Taxonomy" id="13708"/>
    <lineage>
        <taxon>Eukaryota</taxon>
        <taxon>Viridiplantae</taxon>
        <taxon>Streptophyta</taxon>
        <taxon>Embryophyta</taxon>
        <taxon>Tracheophyta</taxon>
        <taxon>Spermatophyta</taxon>
        <taxon>Magnoliopsida</taxon>
        <taxon>eudicotyledons</taxon>
        <taxon>Gunneridae</taxon>
        <taxon>Pentapetalae</taxon>
        <taxon>asterids</taxon>
        <taxon>campanulids</taxon>
        <taxon>Asterales</taxon>
        <taxon>Asteraceae</taxon>
        <taxon>Asteroideae</taxon>
        <taxon>Heliantheae alliance</taxon>
        <taxon>Tageteae</taxon>
        <taxon>Tagetes</taxon>
    </lineage>
</organism>
<dbReference type="Proteomes" id="UP001229421">
    <property type="component" value="Unassembled WGS sequence"/>
</dbReference>
<keyword evidence="2" id="KW-0238">DNA-binding</keyword>
<feature type="region of interest" description="Disordered" evidence="5">
    <location>
        <begin position="238"/>
        <end position="263"/>
    </location>
</feature>
<accession>A0AAD8NID4</accession>
<keyword evidence="1" id="KW-0805">Transcription regulation</keyword>
<dbReference type="AlphaFoldDB" id="A0AAD8NID4"/>
<dbReference type="InterPro" id="IPR036093">
    <property type="entry name" value="NAC_dom_sf"/>
</dbReference>
<dbReference type="InterPro" id="IPR044799">
    <property type="entry name" value="SOG1-like"/>
</dbReference>
<name>A0AAD8NID4_TARER</name>
<evidence type="ECO:0000259" key="6">
    <source>
        <dbReference type="PROSITE" id="PS51005"/>
    </source>
</evidence>
<evidence type="ECO:0000313" key="7">
    <source>
        <dbReference type="EMBL" id="KAK1410087.1"/>
    </source>
</evidence>
<sequence length="395" mass="44206">MARSWIVDGRAIARKVKTCSLPLVNQIKDGGATRECPKCHWRIDNSDVSVEWPGLPIGVKFEPTDVEILEHLASKCGVGNGKPHPFIDEFIPTLDVDDGICSKHPENLPGATKDGNTVHFFYRTTNAYTTGQRKRRKIYKESSLIKDVRWHKTGRTKAIMQNGVQIGCKKIMVLYGAAGGGSKPYKLNWVMHQYHLGVIEEEKEGEYVVAKIFYQPQKDTEKVDNNAVIDELDAWMNLTSPRTPKTDAPEPPRPGKPVSCDDVSTDQVIRSPIQESGWCVEQEHIPNSNVEIKENIERPIWEDDSQAVDLDAFDDSLFCNENLDAYDLIADSRLNNVPQYGSNVNAADCAPGTSRGANSRFDDLENLDLGTPPDFNLADLQFSSQDSIFDWLGRL</sequence>
<evidence type="ECO:0000313" key="8">
    <source>
        <dbReference type="Proteomes" id="UP001229421"/>
    </source>
</evidence>
<dbReference type="Gene3D" id="2.170.150.80">
    <property type="entry name" value="NAC domain"/>
    <property type="match status" value="1"/>
</dbReference>
<evidence type="ECO:0000256" key="2">
    <source>
        <dbReference type="ARBA" id="ARBA00023125"/>
    </source>
</evidence>